<accession>A0ABD5ZUW1</accession>
<evidence type="ECO:0000256" key="1">
    <source>
        <dbReference type="SAM" id="Phobius"/>
    </source>
</evidence>
<keyword evidence="3" id="KW-1185">Reference proteome</keyword>
<dbReference type="EMBL" id="JBHTAT010000001">
    <property type="protein sequence ID" value="MFC7254267.1"/>
    <property type="molecule type" value="Genomic_DNA"/>
</dbReference>
<keyword evidence="1" id="KW-1133">Transmembrane helix</keyword>
<name>A0ABD5ZUW1_9EURY</name>
<dbReference type="RefSeq" id="WP_379702467.1">
    <property type="nucleotide sequence ID" value="NZ_JBHTAT010000001.1"/>
</dbReference>
<proteinExistence type="predicted"/>
<protein>
    <recommendedName>
        <fullName evidence="4">ABC-2 type transport system permease protein</fullName>
    </recommendedName>
</protein>
<organism evidence="2 3">
    <name type="scientific">Haloplanus litoreus</name>
    <dbReference type="NCBI Taxonomy" id="767515"/>
    <lineage>
        <taxon>Archaea</taxon>
        <taxon>Methanobacteriati</taxon>
        <taxon>Methanobacteriota</taxon>
        <taxon>Stenosarchaea group</taxon>
        <taxon>Halobacteria</taxon>
        <taxon>Halobacteriales</taxon>
        <taxon>Haloferacaceae</taxon>
        <taxon>Haloplanus</taxon>
    </lineage>
</organism>
<comment type="caution">
    <text evidence="2">The sequence shown here is derived from an EMBL/GenBank/DDBJ whole genome shotgun (WGS) entry which is preliminary data.</text>
</comment>
<dbReference type="Proteomes" id="UP001596434">
    <property type="component" value="Unassembled WGS sequence"/>
</dbReference>
<sequence>MWNNYYIGSYLSGAQSTNTTWIHGRMTQGFTPVVPAVASLIFYVSLLFVVVAFLVEFREEVSG</sequence>
<feature type="transmembrane region" description="Helical" evidence="1">
    <location>
        <begin position="33"/>
        <end position="55"/>
    </location>
</feature>
<keyword evidence="1" id="KW-0472">Membrane</keyword>
<evidence type="ECO:0000313" key="2">
    <source>
        <dbReference type="EMBL" id="MFC7254267.1"/>
    </source>
</evidence>
<evidence type="ECO:0008006" key="4">
    <source>
        <dbReference type="Google" id="ProtNLM"/>
    </source>
</evidence>
<gene>
    <name evidence="2" type="ORF">ACFQKE_02960</name>
</gene>
<dbReference type="AlphaFoldDB" id="A0ABD5ZUW1"/>
<evidence type="ECO:0000313" key="3">
    <source>
        <dbReference type="Proteomes" id="UP001596434"/>
    </source>
</evidence>
<keyword evidence="1" id="KW-0812">Transmembrane</keyword>
<dbReference type="GeneID" id="96952577"/>
<reference evidence="2 3" key="1">
    <citation type="journal article" date="2019" name="Int. J. Syst. Evol. Microbiol.">
        <title>The Global Catalogue of Microorganisms (GCM) 10K type strain sequencing project: providing services to taxonomists for standard genome sequencing and annotation.</title>
        <authorList>
            <consortium name="The Broad Institute Genomics Platform"/>
            <consortium name="The Broad Institute Genome Sequencing Center for Infectious Disease"/>
            <person name="Wu L."/>
            <person name="Ma J."/>
        </authorList>
    </citation>
    <scope>NUCLEOTIDE SEQUENCE [LARGE SCALE GENOMIC DNA]</scope>
    <source>
        <strain evidence="2 3">GX21</strain>
    </source>
</reference>